<dbReference type="Gene3D" id="3.40.50.150">
    <property type="entry name" value="Vaccinia Virus protein VP39"/>
    <property type="match status" value="1"/>
</dbReference>
<dbReference type="CDD" id="cd02440">
    <property type="entry name" value="AdoMet_MTases"/>
    <property type="match status" value="1"/>
</dbReference>
<keyword evidence="1" id="KW-0489">Methyltransferase</keyword>
<protein>
    <submittedName>
        <fullName evidence="1">SAM-dependent methyltransferase</fullName>
    </submittedName>
</protein>
<evidence type="ECO:0000313" key="1">
    <source>
        <dbReference type="EMBL" id="RKN76882.1"/>
    </source>
</evidence>
<keyword evidence="2" id="KW-1185">Reference proteome</keyword>
<dbReference type="AlphaFoldDB" id="A0A3B0BV92"/>
<proteinExistence type="predicted"/>
<dbReference type="Proteomes" id="UP000276603">
    <property type="component" value="Unassembled WGS sequence"/>
</dbReference>
<dbReference type="Pfam" id="PF13489">
    <property type="entry name" value="Methyltransf_23"/>
    <property type="match status" value="1"/>
</dbReference>
<dbReference type="EMBL" id="RBCJ01000006">
    <property type="protein sequence ID" value="RKN76882.1"/>
    <property type="molecule type" value="Genomic_DNA"/>
</dbReference>
<organism evidence="1 2">
    <name type="scientific">Ulvibacterium marinum</name>
    <dbReference type="NCBI Taxonomy" id="2419782"/>
    <lineage>
        <taxon>Bacteria</taxon>
        <taxon>Pseudomonadati</taxon>
        <taxon>Bacteroidota</taxon>
        <taxon>Flavobacteriia</taxon>
        <taxon>Flavobacteriales</taxon>
        <taxon>Flavobacteriaceae</taxon>
        <taxon>Ulvibacterium</taxon>
    </lineage>
</organism>
<dbReference type="GO" id="GO:0008168">
    <property type="term" value="F:methyltransferase activity"/>
    <property type="evidence" value="ECO:0007669"/>
    <property type="project" value="UniProtKB-KW"/>
</dbReference>
<dbReference type="InterPro" id="IPR029063">
    <property type="entry name" value="SAM-dependent_MTases_sf"/>
</dbReference>
<comment type="caution">
    <text evidence="1">The sequence shown here is derived from an EMBL/GenBank/DDBJ whole genome shotgun (WGS) entry which is preliminary data.</text>
</comment>
<accession>A0A3B0BV92</accession>
<dbReference type="SUPFAM" id="SSF53335">
    <property type="entry name" value="S-adenosyl-L-methionine-dependent methyltransferases"/>
    <property type="match status" value="1"/>
</dbReference>
<dbReference type="OrthoDB" id="9791837at2"/>
<dbReference type="GO" id="GO:0032259">
    <property type="term" value="P:methylation"/>
    <property type="evidence" value="ECO:0007669"/>
    <property type="project" value="UniProtKB-KW"/>
</dbReference>
<reference evidence="1 2" key="1">
    <citation type="submission" date="2018-10" db="EMBL/GenBank/DDBJ databases">
        <title>Ulvibacterium marinum gen. nov., sp. nov., a novel marine bacterium of the family Flavobacteriaceae, isolated from a culture of the green alga Ulva prolifera.</title>
        <authorList>
            <person name="Zhang Z."/>
        </authorList>
    </citation>
    <scope>NUCLEOTIDE SEQUENCE [LARGE SCALE GENOMIC DNA]</scope>
    <source>
        <strain evidence="1 2">CCMM003</strain>
    </source>
</reference>
<sequence length="222" mass="25211">MGENKEVITSWNENAEEWIRVIDESKIQSRQFTNAAIVQTLRDINASKFLDVGCGEGWLTREISGMGKTAIGIDAIPALLENARKKGPGTYYCMSYEEIIAKKPVPEMPFDVLVFNFCLYGKDGLALLLSQSRKILEKNGKMVIQTLHPFYLLQQGLEYKSQWIDNAWKGLPGNFTNGHSWYARTLEDWMLVINRCGMKVIGLTEVTDQNKKPISMILTLQK</sequence>
<dbReference type="RefSeq" id="WP_120714229.1">
    <property type="nucleotide sequence ID" value="NZ_RBCJ01000006.1"/>
</dbReference>
<gene>
    <name evidence="1" type="ORF">D7Z94_24180</name>
</gene>
<evidence type="ECO:0000313" key="2">
    <source>
        <dbReference type="Proteomes" id="UP000276603"/>
    </source>
</evidence>
<name>A0A3B0BV92_9FLAO</name>
<keyword evidence="1" id="KW-0808">Transferase</keyword>